<dbReference type="GO" id="GO:0006006">
    <property type="term" value="P:glucose metabolic process"/>
    <property type="evidence" value="ECO:0007669"/>
    <property type="project" value="UniProtKB-KW"/>
</dbReference>
<evidence type="ECO:0000313" key="11">
    <source>
        <dbReference type="Proteomes" id="UP000215914"/>
    </source>
</evidence>
<evidence type="ECO:0000313" key="9">
    <source>
        <dbReference type="EMBL" id="KAF5821601.1"/>
    </source>
</evidence>
<dbReference type="STRING" id="4232.A0A251RVY0"/>
<dbReference type="InterPro" id="IPR001282">
    <property type="entry name" value="G6P_DH"/>
</dbReference>
<evidence type="ECO:0000256" key="4">
    <source>
        <dbReference type="ARBA" id="ARBA00022857"/>
    </source>
</evidence>
<evidence type="ECO:0000256" key="1">
    <source>
        <dbReference type="ARBA" id="ARBA00004937"/>
    </source>
</evidence>
<dbReference type="GO" id="GO:0050661">
    <property type="term" value="F:NADP binding"/>
    <property type="evidence" value="ECO:0007669"/>
    <property type="project" value="InterPro"/>
</dbReference>
<name>A0A251RVY0_HELAN</name>
<dbReference type="EC" id="1.1.1.49" evidence="2"/>
<dbReference type="InterPro" id="IPR036291">
    <property type="entry name" value="NAD(P)-bd_dom_sf"/>
</dbReference>
<sequence>MRVANRLFYLSIPPNIFIDGVKCASTSTSAANGWTRVIVEKPLGRDSESSAALTRSLKQYLDEDQIFRIDHYLGKELVEDLS</sequence>
<keyword evidence="4" id="KW-0521">NADP</keyword>
<protein>
    <recommendedName>
        <fullName evidence="2">glucose-6-phosphate dehydrogenase (NADP(+))</fullName>
        <ecNumber evidence="2">1.1.1.49</ecNumber>
    </recommendedName>
</protein>
<dbReference type="Gene3D" id="3.40.50.720">
    <property type="entry name" value="NAD(P)-binding Rossmann-like Domain"/>
    <property type="match status" value="1"/>
</dbReference>
<reference evidence="10" key="2">
    <citation type="submission" date="2017-02" db="EMBL/GenBank/DDBJ databases">
        <title>Sunflower complete genome.</title>
        <authorList>
            <person name="Langlade N."/>
            <person name="Munos S."/>
        </authorList>
    </citation>
    <scope>NUCLEOTIDE SEQUENCE [LARGE SCALE GENOMIC DNA]</scope>
    <source>
        <tissue evidence="10">Leaves</tissue>
    </source>
</reference>
<evidence type="ECO:0000256" key="3">
    <source>
        <dbReference type="ARBA" id="ARBA00022526"/>
    </source>
</evidence>
<dbReference type="PROSITE" id="PS00069">
    <property type="entry name" value="G6P_DEHYDROGENASE"/>
    <property type="match status" value="1"/>
</dbReference>
<keyword evidence="11" id="KW-1185">Reference proteome</keyword>
<evidence type="ECO:0000256" key="2">
    <source>
        <dbReference type="ARBA" id="ARBA00013019"/>
    </source>
</evidence>
<accession>A0A251RVY0</accession>
<dbReference type="AlphaFoldDB" id="A0A251RVY0"/>
<dbReference type="Pfam" id="PF00479">
    <property type="entry name" value="G6PD_N"/>
    <property type="match status" value="1"/>
</dbReference>
<dbReference type="PRINTS" id="PR00079">
    <property type="entry name" value="G6PDHDRGNASE"/>
</dbReference>
<dbReference type="EMBL" id="MNCJ02000316">
    <property type="protein sequence ID" value="KAF5821601.1"/>
    <property type="molecule type" value="Genomic_DNA"/>
</dbReference>
<dbReference type="InterPro" id="IPR019796">
    <property type="entry name" value="G6P_DH_AS"/>
</dbReference>
<evidence type="ECO:0000256" key="7">
    <source>
        <dbReference type="ARBA" id="ARBA00048749"/>
    </source>
</evidence>
<evidence type="ECO:0000259" key="8">
    <source>
        <dbReference type="Pfam" id="PF00479"/>
    </source>
</evidence>
<dbReference type="Gramene" id="mRNA:HanXRQr2_Chr01g0015911">
    <property type="protein sequence ID" value="mRNA:HanXRQr2_Chr01g0015911"/>
    <property type="gene ID" value="HanXRQr2_Chr01g0015911"/>
</dbReference>
<dbReference type="InterPro" id="IPR022674">
    <property type="entry name" value="G6P_DH_NAD-bd"/>
</dbReference>
<dbReference type="EMBL" id="CM007906">
    <property type="protein sequence ID" value="OTF88004.1"/>
    <property type="molecule type" value="Genomic_DNA"/>
</dbReference>
<reference evidence="9" key="3">
    <citation type="submission" date="2020-06" db="EMBL/GenBank/DDBJ databases">
        <title>Helianthus annuus Genome sequencing and assembly Release 2.</title>
        <authorList>
            <person name="Gouzy J."/>
            <person name="Langlade N."/>
            <person name="Munos S."/>
        </authorList>
    </citation>
    <scope>NUCLEOTIDE SEQUENCE</scope>
    <source>
        <tissue evidence="9">Leaves</tissue>
    </source>
</reference>
<dbReference type="GO" id="GO:0004345">
    <property type="term" value="F:glucose-6-phosphate dehydrogenase activity"/>
    <property type="evidence" value="ECO:0007669"/>
    <property type="project" value="UniProtKB-EC"/>
</dbReference>
<dbReference type="PANTHER" id="PTHR23429:SF11">
    <property type="entry name" value="GLUCOSE-6-PHOSPHATE 1-DEHYDROGENASE 2, CHLOROPLASTIC"/>
    <property type="match status" value="1"/>
</dbReference>
<evidence type="ECO:0000256" key="6">
    <source>
        <dbReference type="ARBA" id="ARBA00023277"/>
    </source>
</evidence>
<feature type="domain" description="Glucose-6-phosphate dehydrogenase NAD-binding" evidence="8">
    <location>
        <begin position="4"/>
        <end position="79"/>
    </location>
</feature>
<organism evidence="10 11">
    <name type="scientific">Helianthus annuus</name>
    <name type="common">Common sunflower</name>
    <dbReference type="NCBI Taxonomy" id="4232"/>
    <lineage>
        <taxon>Eukaryota</taxon>
        <taxon>Viridiplantae</taxon>
        <taxon>Streptophyta</taxon>
        <taxon>Embryophyta</taxon>
        <taxon>Tracheophyta</taxon>
        <taxon>Spermatophyta</taxon>
        <taxon>Magnoliopsida</taxon>
        <taxon>eudicotyledons</taxon>
        <taxon>Gunneridae</taxon>
        <taxon>Pentapetalae</taxon>
        <taxon>asterids</taxon>
        <taxon>campanulids</taxon>
        <taxon>Asterales</taxon>
        <taxon>Asteraceae</taxon>
        <taxon>Asteroideae</taxon>
        <taxon>Heliantheae alliance</taxon>
        <taxon>Heliantheae</taxon>
        <taxon>Helianthus</taxon>
    </lineage>
</organism>
<dbReference type="Proteomes" id="UP000215914">
    <property type="component" value="Chromosome 17"/>
</dbReference>
<comment type="catalytic activity">
    <reaction evidence="7">
        <text>D-glucose 6-phosphate + NADP(+) = 6-phospho-D-glucono-1,5-lactone + NADPH + H(+)</text>
        <dbReference type="Rhea" id="RHEA:15841"/>
        <dbReference type="ChEBI" id="CHEBI:15378"/>
        <dbReference type="ChEBI" id="CHEBI:57783"/>
        <dbReference type="ChEBI" id="CHEBI:57955"/>
        <dbReference type="ChEBI" id="CHEBI:58349"/>
        <dbReference type="ChEBI" id="CHEBI:61548"/>
        <dbReference type="EC" id="1.1.1.49"/>
    </reaction>
</comment>
<dbReference type="UniPathway" id="UPA00115">
    <property type="reaction ID" value="UER00408"/>
</dbReference>
<dbReference type="SUPFAM" id="SSF51735">
    <property type="entry name" value="NAD(P)-binding Rossmann-fold domains"/>
    <property type="match status" value="1"/>
</dbReference>
<evidence type="ECO:0000313" key="10">
    <source>
        <dbReference type="EMBL" id="OTF88004.1"/>
    </source>
</evidence>
<gene>
    <name evidence="10" type="ORF">HannXRQ_Chr17g0568251</name>
    <name evidence="9" type="ORF">HanXRQr2_Chr01g0015911</name>
</gene>
<evidence type="ECO:0000256" key="5">
    <source>
        <dbReference type="ARBA" id="ARBA00023002"/>
    </source>
</evidence>
<keyword evidence="6" id="KW-0119">Carbohydrate metabolism</keyword>
<proteinExistence type="predicted"/>
<dbReference type="InParanoid" id="A0A251RVY0"/>
<comment type="pathway">
    <text evidence="1">Carbohydrate degradation; pentose phosphate pathway; D-ribulose 5-phosphate from D-glucose 6-phosphate (oxidative stage): step 1/3.</text>
</comment>
<dbReference type="PANTHER" id="PTHR23429">
    <property type="entry name" value="GLUCOSE-6-PHOSPHATE 1-DEHYDROGENASE G6PD"/>
    <property type="match status" value="1"/>
</dbReference>
<dbReference type="GO" id="GO:0009051">
    <property type="term" value="P:pentose-phosphate shunt, oxidative branch"/>
    <property type="evidence" value="ECO:0007669"/>
    <property type="project" value="UniProtKB-ARBA"/>
</dbReference>
<keyword evidence="5 9" id="KW-0560">Oxidoreductase</keyword>
<keyword evidence="3" id="KW-0313">Glucose metabolism</keyword>
<reference evidence="9 11" key="1">
    <citation type="journal article" date="2017" name="Nature">
        <title>The sunflower genome provides insights into oil metabolism, flowering and Asterid evolution.</title>
        <authorList>
            <person name="Badouin H."/>
            <person name="Gouzy J."/>
            <person name="Grassa C.J."/>
            <person name="Murat F."/>
            <person name="Staton S.E."/>
            <person name="Cottret L."/>
            <person name="Lelandais-Briere C."/>
            <person name="Owens G.L."/>
            <person name="Carrere S."/>
            <person name="Mayjonade B."/>
            <person name="Legrand L."/>
            <person name="Gill N."/>
            <person name="Kane N.C."/>
            <person name="Bowers J.E."/>
            <person name="Hubner S."/>
            <person name="Bellec A."/>
            <person name="Berard A."/>
            <person name="Berges H."/>
            <person name="Blanchet N."/>
            <person name="Boniface M.C."/>
            <person name="Brunel D."/>
            <person name="Catrice O."/>
            <person name="Chaidir N."/>
            <person name="Claudel C."/>
            <person name="Donnadieu C."/>
            <person name="Faraut T."/>
            <person name="Fievet G."/>
            <person name="Helmstetter N."/>
            <person name="King M."/>
            <person name="Knapp S.J."/>
            <person name="Lai Z."/>
            <person name="Le Paslier M.C."/>
            <person name="Lippi Y."/>
            <person name="Lorenzon L."/>
            <person name="Mandel J.R."/>
            <person name="Marage G."/>
            <person name="Marchand G."/>
            <person name="Marquand E."/>
            <person name="Bret-Mestries E."/>
            <person name="Morien E."/>
            <person name="Nambeesan S."/>
            <person name="Nguyen T."/>
            <person name="Pegot-Espagnet P."/>
            <person name="Pouilly N."/>
            <person name="Raftis F."/>
            <person name="Sallet E."/>
            <person name="Schiex T."/>
            <person name="Thomas J."/>
            <person name="Vandecasteele C."/>
            <person name="Vares D."/>
            <person name="Vear F."/>
            <person name="Vautrin S."/>
            <person name="Crespi M."/>
            <person name="Mangin B."/>
            <person name="Burke J.M."/>
            <person name="Salse J."/>
            <person name="Munos S."/>
            <person name="Vincourt P."/>
            <person name="Rieseberg L.H."/>
            <person name="Langlade N.B."/>
        </authorList>
    </citation>
    <scope>NUCLEOTIDE SEQUENCE [LARGE SCALE GENOMIC DNA]</scope>
    <source>
        <strain evidence="11">cv. SF193</strain>
        <tissue evidence="9">Leaves</tissue>
    </source>
</reference>